<reference evidence="5 6" key="1">
    <citation type="submission" date="2018-12" db="EMBL/GenBank/DDBJ databases">
        <title>Dyella dinghuensis sp. nov. DHOA06 and Dyella choica sp. nov. 4M-K27, isolated from forest soil.</title>
        <authorList>
            <person name="Qiu L.-H."/>
            <person name="Gao Z.-H."/>
        </authorList>
    </citation>
    <scope>NUCLEOTIDE SEQUENCE [LARGE SCALE GENOMIC DNA]</scope>
    <source>
        <strain evidence="5 6">4M-K27</strain>
    </source>
</reference>
<dbReference type="SUPFAM" id="SSF46689">
    <property type="entry name" value="Homeodomain-like"/>
    <property type="match status" value="1"/>
</dbReference>
<keyword evidence="6" id="KW-1185">Reference proteome</keyword>
<dbReference type="InterPro" id="IPR018060">
    <property type="entry name" value="HTH_AraC"/>
</dbReference>
<dbReference type="InterPro" id="IPR050204">
    <property type="entry name" value="AraC_XylS_family_regulators"/>
</dbReference>
<dbReference type="Proteomes" id="UP000274358">
    <property type="component" value="Unassembled WGS sequence"/>
</dbReference>
<dbReference type="EMBL" id="RYYV01000014">
    <property type="protein sequence ID" value="RUL72686.1"/>
    <property type="molecule type" value="Genomic_DNA"/>
</dbReference>
<dbReference type="PROSITE" id="PS01124">
    <property type="entry name" value="HTH_ARAC_FAMILY_2"/>
    <property type="match status" value="1"/>
</dbReference>
<dbReference type="Gene3D" id="1.10.10.60">
    <property type="entry name" value="Homeodomain-like"/>
    <property type="match status" value="1"/>
</dbReference>
<proteinExistence type="predicted"/>
<evidence type="ECO:0000256" key="1">
    <source>
        <dbReference type="ARBA" id="ARBA00023015"/>
    </source>
</evidence>
<dbReference type="RefSeq" id="WP_126685933.1">
    <property type="nucleotide sequence ID" value="NZ_RYYV01000014.1"/>
</dbReference>
<evidence type="ECO:0000313" key="6">
    <source>
        <dbReference type="Proteomes" id="UP000274358"/>
    </source>
</evidence>
<dbReference type="AlphaFoldDB" id="A0A432M2K6"/>
<dbReference type="GO" id="GO:0043565">
    <property type="term" value="F:sequence-specific DNA binding"/>
    <property type="evidence" value="ECO:0007669"/>
    <property type="project" value="InterPro"/>
</dbReference>
<accession>A0A432M2K6</accession>
<keyword evidence="2" id="KW-0238">DNA-binding</keyword>
<dbReference type="GO" id="GO:0003700">
    <property type="term" value="F:DNA-binding transcription factor activity"/>
    <property type="evidence" value="ECO:0007669"/>
    <property type="project" value="InterPro"/>
</dbReference>
<dbReference type="OrthoDB" id="6003540at2"/>
<feature type="domain" description="HTH araC/xylS-type" evidence="4">
    <location>
        <begin position="219"/>
        <end position="320"/>
    </location>
</feature>
<organism evidence="5 6">
    <name type="scientific">Dyella choica</name>
    <dbReference type="NCBI Taxonomy" id="1927959"/>
    <lineage>
        <taxon>Bacteria</taxon>
        <taxon>Pseudomonadati</taxon>
        <taxon>Pseudomonadota</taxon>
        <taxon>Gammaproteobacteria</taxon>
        <taxon>Lysobacterales</taxon>
        <taxon>Rhodanobacteraceae</taxon>
        <taxon>Dyella</taxon>
    </lineage>
</organism>
<gene>
    <name evidence="5" type="ORF">EKH80_16750</name>
</gene>
<keyword evidence="1" id="KW-0805">Transcription regulation</keyword>
<evidence type="ECO:0000313" key="5">
    <source>
        <dbReference type="EMBL" id="RUL72686.1"/>
    </source>
</evidence>
<dbReference type="InterPro" id="IPR009057">
    <property type="entry name" value="Homeodomain-like_sf"/>
</dbReference>
<keyword evidence="3" id="KW-0804">Transcription</keyword>
<protein>
    <submittedName>
        <fullName evidence="5">AraC family transcriptional regulator</fullName>
    </submittedName>
</protein>
<name>A0A432M2K6_9GAMM</name>
<comment type="caution">
    <text evidence="5">The sequence shown here is derived from an EMBL/GenBank/DDBJ whole genome shotgun (WGS) entry which is preliminary data.</text>
</comment>
<evidence type="ECO:0000259" key="4">
    <source>
        <dbReference type="PROSITE" id="PS01124"/>
    </source>
</evidence>
<dbReference type="PANTHER" id="PTHR46796">
    <property type="entry name" value="HTH-TYPE TRANSCRIPTIONAL ACTIVATOR RHAS-RELATED"/>
    <property type="match status" value="1"/>
</dbReference>
<evidence type="ECO:0000256" key="2">
    <source>
        <dbReference type="ARBA" id="ARBA00023125"/>
    </source>
</evidence>
<dbReference type="Pfam" id="PF12833">
    <property type="entry name" value="HTH_18"/>
    <property type="match status" value="1"/>
</dbReference>
<sequence>MEPLEVVERKYPLPGLAVIRRLLETCALEAISLQEGGLTGAFGSYRHADAGFCSFVSDFALHGRFVVPHGHFLACYLHDPAPESWCAGMSLAQDTMLLALPDSTCTLMLGRGSRVSMVLAPLQGAVKRSIDAHAEAFGLSGRQFALFRPECHAGMPLRTLYGMLYQGLAEGNSHQLLRLLENGAMDFLADERAVRALSGGSGSFLPYCANYRASYPAFRKAVQFMRDHLQRDIYMEEVAAAAQISDRSLRMSFDDLLGVSPTRYLTLLRLHEASRQLSMRRTKRLSVKSVAMNCGIWNLSRFAANYRRAFDEHPSDTLMRACSFAS</sequence>
<dbReference type="SMART" id="SM00342">
    <property type="entry name" value="HTH_ARAC"/>
    <property type="match status" value="1"/>
</dbReference>
<evidence type="ECO:0000256" key="3">
    <source>
        <dbReference type="ARBA" id="ARBA00023163"/>
    </source>
</evidence>